<reference evidence="3" key="1">
    <citation type="journal article" date="2019" name="Int. J. Syst. Evol. Microbiol.">
        <title>The Global Catalogue of Microorganisms (GCM) 10K type strain sequencing project: providing services to taxonomists for standard genome sequencing and annotation.</title>
        <authorList>
            <consortium name="The Broad Institute Genomics Platform"/>
            <consortium name="The Broad Institute Genome Sequencing Center for Infectious Disease"/>
            <person name="Wu L."/>
            <person name="Ma J."/>
        </authorList>
    </citation>
    <scope>NUCLEOTIDE SEQUENCE [LARGE SCALE GENOMIC DNA]</scope>
    <source>
        <strain evidence="3">CCUG 59778</strain>
    </source>
</reference>
<dbReference type="Proteomes" id="UP001595817">
    <property type="component" value="Unassembled WGS sequence"/>
</dbReference>
<dbReference type="PANTHER" id="PTHR12147:SF26">
    <property type="entry name" value="PEPTIDASE M28 DOMAIN-CONTAINING PROTEIN"/>
    <property type="match status" value="1"/>
</dbReference>
<accession>A0ABV8X8V5</accession>
<evidence type="ECO:0000313" key="2">
    <source>
        <dbReference type="EMBL" id="MFC4411415.1"/>
    </source>
</evidence>
<feature type="domain" description="Peptidase M28" evidence="1">
    <location>
        <begin position="211"/>
        <end position="409"/>
    </location>
</feature>
<dbReference type="Gene3D" id="3.40.630.10">
    <property type="entry name" value="Zn peptidases"/>
    <property type="match status" value="1"/>
</dbReference>
<evidence type="ECO:0000313" key="3">
    <source>
        <dbReference type="Proteomes" id="UP001595817"/>
    </source>
</evidence>
<evidence type="ECO:0000259" key="1">
    <source>
        <dbReference type="Pfam" id="PF04389"/>
    </source>
</evidence>
<dbReference type="InterPro" id="IPR007484">
    <property type="entry name" value="Peptidase_M28"/>
</dbReference>
<dbReference type="RefSeq" id="WP_378156348.1">
    <property type="nucleotide sequence ID" value="NZ_JBHSEC010000020.1"/>
</dbReference>
<dbReference type="SUPFAM" id="SSF53187">
    <property type="entry name" value="Zn-dependent exopeptidases"/>
    <property type="match status" value="1"/>
</dbReference>
<name>A0ABV8X8V5_9LACT</name>
<keyword evidence="3" id="KW-1185">Reference proteome</keyword>
<gene>
    <name evidence="2" type="ORF">ACFOZY_13380</name>
</gene>
<dbReference type="PROSITE" id="PS51257">
    <property type="entry name" value="PROKAR_LIPOPROTEIN"/>
    <property type="match status" value="1"/>
</dbReference>
<sequence>MKDHFRLFVILIILFLSLTGCSEEEKVSPEEAIWNEVAYWSSDEFEGRQTGTAANEKVRDEIVKRYKTLELKPVFGENYLQPFNMLFLNPDEIEKRLVIHMQDGTEQEFIYGKDWLERSSEPNIHVELPISFQESKNNILVTEKQLPPSEQIRVQFVKSKSFSKVLTAYNPESGLFQITETLYAYLKENEKKIKKVGLIYSGRRTPITAHNVIGKIAGENSGEKRAIIISAHFDHVGKVGAETIPGSIDNASGLTALLNIAEELAEQSKSQPFSSDIFFAAFNAEESGLLGSQAFVDEISSQYDSMANINLDCIGYKDGGRISITGSNSGSANLSEQLTALAKKSDVQLHHILEDGISLRSDHVSFLDQHYQAINISQEKYPAIHSTEDNMNQVDAGPILKVIELVVDFVNEHQDESFITALKETNDNAYEMESMEHRKELKFGEYKTYQSDVTGNLETVLNLERVMTEEESQPFISALESSGFQLSIASFRYNPMDDFDPTKGNIGEIKKFSNDELKKNVIQVDVKKDEEDLYLQIISQEVKMPFNSEPESFGEWELRAGWDSGKTYSSAFRTMDFQGHTFSILIQGTFSKSTLESFIEAFPIDVAIEMLSQ</sequence>
<dbReference type="Pfam" id="PF04389">
    <property type="entry name" value="Peptidase_M28"/>
    <property type="match status" value="1"/>
</dbReference>
<dbReference type="PANTHER" id="PTHR12147">
    <property type="entry name" value="METALLOPEPTIDASE M28 FAMILY MEMBER"/>
    <property type="match status" value="1"/>
</dbReference>
<proteinExistence type="predicted"/>
<comment type="caution">
    <text evidence="2">The sequence shown here is derived from an EMBL/GenBank/DDBJ whole genome shotgun (WGS) entry which is preliminary data.</text>
</comment>
<organism evidence="2 3">
    <name type="scientific">Chungangia koreensis</name>
    <dbReference type="NCBI Taxonomy" id="752657"/>
    <lineage>
        <taxon>Bacteria</taxon>
        <taxon>Bacillati</taxon>
        <taxon>Bacillota</taxon>
        <taxon>Bacilli</taxon>
        <taxon>Lactobacillales</taxon>
        <taxon>Chungangia</taxon>
    </lineage>
</organism>
<protein>
    <submittedName>
        <fullName evidence="2">M28 family metallopeptidase</fullName>
    </submittedName>
</protein>
<dbReference type="EMBL" id="JBHSEC010000020">
    <property type="protein sequence ID" value="MFC4411415.1"/>
    <property type="molecule type" value="Genomic_DNA"/>
</dbReference>
<dbReference type="InterPro" id="IPR045175">
    <property type="entry name" value="M28_fam"/>
</dbReference>